<proteinExistence type="predicted"/>
<feature type="domain" description="N-acetyltransferase" evidence="1">
    <location>
        <begin position="115"/>
        <end position="252"/>
    </location>
</feature>
<evidence type="ECO:0000259" key="1">
    <source>
        <dbReference type="PROSITE" id="PS51186"/>
    </source>
</evidence>
<evidence type="ECO:0000313" key="2">
    <source>
        <dbReference type="EMBL" id="MFC4905994.1"/>
    </source>
</evidence>
<protein>
    <submittedName>
        <fullName evidence="2">GNAT family N-acetyltransferase</fullName>
    </submittedName>
</protein>
<dbReference type="SUPFAM" id="SSF55729">
    <property type="entry name" value="Acyl-CoA N-acyltransferases (Nat)"/>
    <property type="match status" value="1"/>
</dbReference>
<dbReference type="Gene3D" id="3.40.630.30">
    <property type="match status" value="1"/>
</dbReference>
<accession>A0ABV9TPR5</accession>
<reference evidence="3" key="1">
    <citation type="journal article" date="2019" name="Int. J. Syst. Evol. Microbiol.">
        <title>The Global Catalogue of Microorganisms (GCM) 10K type strain sequencing project: providing services to taxonomists for standard genome sequencing and annotation.</title>
        <authorList>
            <consortium name="The Broad Institute Genomics Platform"/>
            <consortium name="The Broad Institute Genome Sequencing Center for Infectious Disease"/>
            <person name="Wu L."/>
            <person name="Ma J."/>
        </authorList>
    </citation>
    <scope>NUCLEOTIDE SEQUENCE [LARGE SCALE GENOMIC DNA]</scope>
    <source>
        <strain evidence="3">KLKA75</strain>
    </source>
</reference>
<dbReference type="RefSeq" id="WP_378251720.1">
    <property type="nucleotide sequence ID" value="NZ_JBHSIT010000001.1"/>
</dbReference>
<dbReference type="CDD" id="cd04301">
    <property type="entry name" value="NAT_SF"/>
    <property type="match status" value="1"/>
</dbReference>
<dbReference type="EMBL" id="JBHSIT010000001">
    <property type="protein sequence ID" value="MFC4905994.1"/>
    <property type="molecule type" value="Genomic_DNA"/>
</dbReference>
<keyword evidence="3" id="KW-1185">Reference proteome</keyword>
<dbReference type="InterPro" id="IPR016181">
    <property type="entry name" value="Acyl_CoA_acyltransferase"/>
</dbReference>
<evidence type="ECO:0000313" key="3">
    <source>
        <dbReference type="Proteomes" id="UP001595872"/>
    </source>
</evidence>
<dbReference type="Pfam" id="PF00583">
    <property type="entry name" value="Acetyltransf_1"/>
    <property type="match status" value="1"/>
</dbReference>
<comment type="caution">
    <text evidence="2">The sequence shown here is derived from an EMBL/GenBank/DDBJ whole genome shotgun (WGS) entry which is preliminary data.</text>
</comment>
<organism evidence="2 3">
    <name type="scientific">Actinomadura gamaensis</name>
    <dbReference type="NCBI Taxonomy" id="1763541"/>
    <lineage>
        <taxon>Bacteria</taxon>
        <taxon>Bacillati</taxon>
        <taxon>Actinomycetota</taxon>
        <taxon>Actinomycetes</taxon>
        <taxon>Streptosporangiales</taxon>
        <taxon>Thermomonosporaceae</taxon>
        <taxon>Actinomadura</taxon>
    </lineage>
</organism>
<dbReference type="Proteomes" id="UP001595872">
    <property type="component" value="Unassembled WGS sequence"/>
</dbReference>
<sequence length="252" mass="26509">MLISDVQGFLRNIPDDHRLRVGPFTAKIDPDDPDLPFNHAVPDDGAVPTPADVAALVAAFRARSRVPRLEYIPRAAPEVEPVLLAAGFTPEGRYPLLVCPPSQVTDVPLDPSLRVDLVPASATDDLWAVARVTNAAFDAPPPADHDLARMLRLLAEDGLIAAARDTATGEIVGAGQLLAPRAGVAEVAGIATAPTHRRRGIAGAVTALLTRAGAKAGITTLFLTPADDQAARVYARVGYRKEGEALFISLTS</sequence>
<dbReference type="PROSITE" id="PS51186">
    <property type="entry name" value="GNAT"/>
    <property type="match status" value="1"/>
</dbReference>
<gene>
    <name evidence="2" type="ORF">ACFPCY_01555</name>
</gene>
<dbReference type="InterPro" id="IPR000182">
    <property type="entry name" value="GNAT_dom"/>
</dbReference>
<name>A0ABV9TPR5_9ACTN</name>